<feature type="domain" description="Flavodoxin-like fold" evidence="2">
    <location>
        <begin position="50"/>
        <end position="120"/>
    </location>
</feature>
<sequence length="309" mass="33273">MRPCKARLTTRLVRPCWRDCATPWRRRPILTVLAHRRRLSSPAAEKEAPMKQVLIVSHPRARSFTMAMAEAYAAAAQDEGGEVVVRDLYRQGFDPLLHAEELPSDEGAQARPDVVAERAVIDEHRPDIAARIASQVQDIAAGARAGVGDGAEQAGGVGDSLVAETGDRRHGDQRRVVIGANSKRVGLDIRSLRELGFGTRSRRRIRQERAVAISLAPGGDGFGSGLDEGMAVAQSLRQGRPGRKHVDVVAGAFDATAHVLGHGVPVDLPAAIGDGANDSDRVIDARLGVENFGSLLRQREGGENRKEHD</sequence>
<evidence type="ECO:0000313" key="3">
    <source>
        <dbReference type="EMBL" id="ASD27494.1"/>
    </source>
</evidence>
<reference evidence="3 4" key="1">
    <citation type="submission" date="2017-06" db="EMBL/GenBank/DDBJ databases">
        <title>Biodegradation of gentamicin by bacterial consortia AMQD4 in synthetic medium and raw gentamicin sewage.</title>
        <authorList>
            <person name="Chang H."/>
            <person name="Feng Y."/>
            <person name="Li Z."/>
            <person name="Xue J."/>
            <person name="Cheng D."/>
        </authorList>
    </citation>
    <scope>NUCLEOTIDE SEQUENCE [LARGE SCALE GENOMIC DNA]</scope>
    <source>
        <strain evidence="3 4">BZC3</strain>
    </source>
</reference>
<protein>
    <recommendedName>
        <fullName evidence="2">Flavodoxin-like fold domain-containing protein</fullName>
    </recommendedName>
</protein>
<proteinExistence type="predicted"/>
<feature type="region of interest" description="Disordered" evidence="1">
    <location>
        <begin position="148"/>
        <end position="168"/>
    </location>
</feature>
<accession>A0A1Z3LZ68</accession>
<evidence type="ECO:0000259" key="2">
    <source>
        <dbReference type="Pfam" id="PF02525"/>
    </source>
</evidence>
<dbReference type="InterPro" id="IPR003680">
    <property type="entry name" value="Flavodoxin_fold"/>
</dbReference>
<dbReference type="SUPFAM" id="SSF52218">
    <property type="entry name" value="Flavoproteins"/>
    <property type="match status" value="1"/>
</dbReference>
<evidence type="ECO:0000313" key="4">
    <source>
        <dbReference type="Proteomes" id="UP000197024"/>
    </source>
</evidence>
<dbReference type="Gene3D" id="3.40.50.360">
    <property type="match status" value="1"/>
</dbReference>
<dbReference type="EMBL" id="CP021995">
    <property type="protein sequence ID" value="ASD27494.1"/>
    <property type="molecule type" value="Genomic_DNA"/>
</dbReference>
<dbReference type="Pfam" id="PF02525">
    <property type="entry name" value="Flavodoxin_2"/>
    <property type="match status" value="1"/>
</dbReference>
<dbReference type="AlphaFoldDB" id="A0A1Z3LZ68"/>
<gene>
    <name evidence="3" type="ORF">CD943_11695</name>
</gene>
<evidence type="ECO:0000256" key="1">
    <source>
        <dbReference type="SAM" id="MobiDB-lite"/>
    </source>
</evidence>
<reference evidence="3 4" key="2">
    <citation type="submission" date="2017-06" db="EMBL/GenBank/DDBJ databases">
        <authorList>
            <person name="Kim H.J."/>
            <person name="Triplett B.A."/>
        </authorList>
    </citation>
    <scope>NUCLEOTIDE SEQUENCE [LARGE SCALE GENOMIC DNA]</scope>
    <source>
        <strain evidence="3 4">BZC3</strain>
    </source>
</reference>
<feature type="compositionally biased region" description="Gly residues" evidence="1">
    <location>
        <begin position="148"/>
        <end position="158"/>
    </location>
</feature>
<dbReference type="STRING" id="293.GCA_000988015_00260"/>
<dbReference type="Proteomes" id="UP000197024">
    <property type="component" value="Chromosome"/>
</dbReference>
<name>A0A1Z3LZ68_BREDI</name>
<dbReference type="InterPro" id="IPR029039">
    <property type="entry name" value="Flavoprotein-like_sf"/>
</dbReference>
<organism evidence="3 4">
    <name type="scientific">Brevundimonas diminuta</name>
    <name type="common">Pseudomonas diminuta</name>
    <dbReference type="NCBI Taxonomy" id="293"/>
    <lineage>
        <taxon>Bacteria</taxon>
        <taxon>Pseudomonadati</taxon>
        <taxon>Pseudomonadota</taxon>
        <taxon>Alphaproteobacteria</taxon>
        <taxon>Caulobacterales</taxon>
        <taxon>Caulobacteraceae</taxon>
        <taxon>Brevundimonas</taxon>
    </lineage>
</organism>